<dbReference type="RefSeq" id="WP_042155958.1">
    <property type="nucleotide sequence ID" value="NZ_CM002803.1"/>
</dbReference>
<gene>
    <name evidence="1" type="ORF">A19Y_3773</name>
</gene>
<dbReference type="GeneID" id="77289865"/>
<protein>
    <submittedName>
        <fullName evidence="1">Uncharacterized protein</fullName>
    </submittedName>
</protein>
<evidence type="ECO:0000313" key="1">
    <source>
        <dbReference type="EMBL" id="KEI68510.1"/>
    </source>
</evidence>
<evidence type="ECO:0000313" key="2">
    <source>
        <dbReference type="Proteomes" id="UP000027395"/>
    </source>
</evidence>
<organism evidence="1 2">
    <name type="scientific">Planktothrix agardhii (strain NIVA-CYA 126/8)</name>
    <dbReference type="NCBI Taxonomy" id="388467"/>
    <lineage>
        <taxon>Bacteria</taxon>
        <taxon>Bacillati</taxon>
        <taxon>Cyanobacteriota</taxon>
        <taxon>Cyanophyceae</taxon>
        <taxon>Oscillatoriophycideae</taxon>
        <taxon>Oscillatoriales</taxon>
        <taxon>Microcoleaceae</taxon>
        <taxon>Planktothrix</taxon>
    </lineage>
</organism>
<dbReference type="eggNOG" id="ENOG502ZAKI">
    <property type="taxonomic scope" value="Bacteria"/>
</dbReference>
<reference evidence="1 2" key="1">
    <citation type="journal article" date="2014" name="Appl. Environ. Microbiol.">
        <title>Elucidation of insertion elements encoded on plasmids and in vitro construction of shuttle vectors from the toxic cyanobacterium Planktothrix.</title>
        <authorList>
            <person name="Christiansen G."/>
            <person name="Goesmann A."/>
            <person name="Kurmayer R."/>
        </authorList>
    </citation>
    <scope>NUCLEOTIDE SEQUENCE [LARGE SCALE GENOMIC DNA]</scope>
    <source>
        <strain evidence="1 2">NIVA-CYA 126/8</strain>
    </source>
</reference>
<dbReference type="Proteomes" id="UP000027395">
    <property type="component" value="Chromosome"/>
</dbReference>
<dbReference type="EMBL" id="CM002803">
    <property type="protein sequence ID" value="KEI68510.1"/>
    <property type="molecule type" value="Genomic_DNA"/>
</dbReference>
<dbReference type="PATRIC" id="fig|388467.6.peg.3721"/>
<sequence>MLKFPTPHYDKLKACLNNPQLPAADKQRVEESLKQYQQWIQALEAVEQDQTDTVEKLVEVTNSYQRFIELDLIFDSSDNFLYRQKGQLKNEDIFN</sequence>
<accession>A0A073CWU7</accession>
<dbReference type="HOGENOM" id="CLU_2370402_0_0_3"/>
<name>A0A073CWU7_PLAA1</name>
<proteinExistence type="predicted"/>
<keyword evidence="2" id="KW-1185">Reference proteome</keyword>
<dbReference type="AlphaFoldDB" id="A0A073CWU7"/>
<dbReference type="STRING" id="388467.A19Y_3773"/>